<evidence type="ECO:0000313" key="4">
    <source>
        <dbReference type="EMBL" id="GAV78529.1"/>
    </source>
</evidence>
<dbReference type="InterPro" id="IPR001841">
    <property type="entry name" value="Znf_RING"/>
</dbReference>
<protein>
    <recommendedName>
        <fullName evidence="3">RING-type domain-containing protein</fullName>
    </recommendedName>
</protein>
<evidence type="ECO:0000313" key="5">
    <source>
        <dbReference type="Proteomes" id="UP000187406"/>
    </source>
</evidence>
<evidence type="ECO:0000259" key="3">
    <source>
        <dbReference type="PROSITE" id="PS50089"/>
    </source>
</evidence>
<sequence>MKQQQSECGLCCREDRWLLHSLRHRGSYRKLCTNCVLNNHQGLFCPICLQVFDDDPPPPHLRLMCLRCPSISHLSCVSSSSAANFTCPPCSNPHFSFFSVNHGRSNDKDTRFIDKDSANALVAAAKIAAASMTKAATLARVEAERRVKEAAFAKKRAREALERLLYLGAKEKEKDSKFKPSVAVTEQKVKSRRTGSNRVHKNGVTSEGDD</sequence>
<dbReference type="PROSITE" id="PS50089">
    <property type="entry name" value="ZF_RING_2"/>
    <property type="match status" value="1"/>
</dbReference>
<name>A0A1Q3CE70_CEPFO</name>
<evidence type="ECO:0000256" key="2">
    <source>
        <dbReference type="SAM" id="MobiDB-lite"/>
    </source>
</evidence>
<dbReference type="Proteomes" id="UP000187406">
    <property type="component" value="Unassembled WGS sequence"/>
</dbReference>
<dbReference type="GO" id="GO:0008270">
    <property type="term" value="F:zinc ion binding"/>
    <property type="evidence" value="ECO:0007669"/>
    <property type="project" value="UniProtKB-KW"/>
</dbReference>
<dbReference type="STRING" id="3775.A0A1Q3CE70"/>
<dbReference type="OrthoDB" id="692041at2759"/>
<feature type="domain" description="RING-type" evidence="3">
    <location>
        <begin position="45"/>
        <end position="91"/>
    </location>
</feature>
<feature type="region of interest" description="Disordered" evidence="2">
    <location>
        <begin position="172"/>
        <end position="210"/>
    </location>
</feature>
<keyword evidence="1" id="KW-0862">Zinc</keyword>
<gene>
    <name evidence="4" type="ORF">CFOL_v3_21995</name>
</gene>
<dbReference type="EMBL" id="BDDD01001817">
    <property type="protein sequence ID" value="GAV78529.1"/>
    <property type="molecule type" value="Genomic_DNA"/>
</dbReference>
<keyword evidence="1" id="KW-0479">Metal-binding</keyword>
<dbReference type="AlphaFoldDB" id="A0A1Q3CE70"/>
<accession>A0A1Q3CE70</accession>
<proteinExistence type="predicted"/>
<organism evidence="4 5">
    <name type="scientific">Cephalotus follicularis</name>
    <name type="common">Albany pitcher plant</name>
    <dbReference type="NCBI Taxonomy" id="3775"/>
    <lineage>
        <taxon>Eukaryota</taxon>
        <taxon>Viridiplantae</taxon>
        <taxon>Streptophyta</taxon>
        <taxon>Embryophyta</taxon>
        <taxon>Tracheophyta</taxon>
        <taxon>Spermatophyta</taxon>
        <taxon>Magnoliopsida</taxon>
        <taxon>eudicotyledons</taxon>
        <taxon>Gunneridae</taxon>
        <taxon>Pentapetalae</taxon>
        <taxon>rosids</taxon>
        <taxon>fabids</taxon>
        <taxon>Oxalidales</taxon>
        <taxon>Cephalotaceae</taxon>
        <taxon>Cephalotus</taxon>
    </lineage>
</organism>
<reference evidence="5" key="1">
    <citation type="submission" date="2016-04" db="EMBL/GenBank/DDBJ databases">
        <title>Cephalotus genome sequencing.</title>
        <authorList>
            <person name="Fukushima K."/>
            <person name="Hasebe M."/>
            <person name="Fang X."/>
        </authorList>
    </citation>
    <scope>NUCLEOTIDE SEQUENCE [LARGE SCALE GENOMIC DNA]</scope>
    <source>
        <strain evidence="5">cv. St1</strain>
    </source>
</reference>
<keyword evidence="5" id="KW-1185">Reference proteome</keyword>
<evidence type="ECO:0000256" key="1">
    <source>
        <dbReference type="PROSITE-ProRule" id="PRU00175"/>
    </source>
</evidence>
<comment type="caution">
    <text evidence="4">The sequence shown here is derived from an EMBL/GenBank/DDBJ whole genome shotgun (WGS) entry which is preliminary data.</text>
</comment>
<dbReference type="PANTHER" id="PTHR34451:SF7">
    <property type="entry name" value="PHD FINGER FAMILY PROTEIN"/>
    <property type="match status" value="1"/>
</dbReference>
<dbReference type="InParanoid" id="A0A1Q3CE70"/>
<keyword evidence="1" id="KW-0863">Zinc-finger</keyword>
<feature type="compositionally biased region" description="Basic residues" evidence="2">
    <location>
        <begin position="190"/>
        <end position="201"/>
    </location>
</feature>
<dbReference type="PANTHER" id="PTHR34451">
    <property type="entry name" value="PHD FINGER FAMILY PROTEIN"/>
    <property type="match status" value="1"/>
</dbReference>